<evidence type="ECO:0000256" key="1">
    <source>
        <dbReference type="ARBA" id="ARBA00004141"/>
    </source>
</evidence>
<keyword evidence="4 6" id="KW-1133">Transmembrane helix</keyword>
<sequence>MPDWLMKTENYQPQPQKKSGLLSNEKILTNLLNKLHQESSITQQHQFHPVVYLINVLLISLVLCCTNNRLTVWLVALYEALLLLRLNGKTILKIFKRSLKLFILNLFLYCPAFLLGTGNVFFLIKIGLVFVAIMTYATTTSVYDFLTALKQLHVPNFIIFQIDIFVKHLHVLGDFLLQMLQAIEARSVGNSSVHNHMIGVIFGNLYLEMVKYGKELYNALVARAFTGNYNYMRHRLNKRDYLLIGGELAVFVLLII</sequence>
<dbReference type="PANTHER" id="PTHR34857">
    <property type="entry name" value="SLL0384 PROTEIN"/>
    <property type="match status" value="1"/>
</dbReference>
<feature type="transmembrane region" description="Helical" evidence="6">
    <location>
        <begin position="122"/>
        <end position="146"/>
    </location>
</feature>
<dbReference type="AlphaFoldDB" id="A0A948TK76"/>
<organism evidence="7 8">
    <name type="scientific">Candidatus Paralactobacillus gallistercoris</name>
    <dbReference type="NCBI Taxonomy" id="2838724"/>
    <lineage>
        <taxon>Bacteria</taxon>
        <taxon>Bacillati</taxon>
        <taxon>Bacillota</taxon>
        <taxon>Bacilli</taxon>
        <taxon>Lactobacillales</taxon>
        <taxon>Lactobacillaceae</taxon>
        <taxon>Lactobacillus</taxon>
    </lineage>
</organism>
<feature type="transmembrane region" description="Helical" evidence="6">
    <location>
        <begin position="99"/>
        <end position="116"/>
    </location>
</feature>
<keyword evidence="3 6" id="KW-0812">Transmembrane</keyword>
<dbReference type="GO" id="GO:0005886">
    <property type="term" value="C:plasma membrane"/>
    <property type="evidence" value="ECO:0007669"/>
    <property type="project" value="UniProtKB-ARBA"/>
</dbReference>
<dbReference type="PANTHER" id="PTHR34857:SF2">
    <property type="entry name" value="SLL0384 PROTEIN"/>
    <property type="match status" value="1"/>
</dbReference>
<evidence type="ECO:0000256" key="4">
    <source>
        <dbReference type="ARBA" id="ARBA00022989"/>
    </source>
</evidence>
<gene>
    <name evidence="7" type="ORF">H9901_05640</name>
</gene>
<evidence type="ECO:0000256" key="5">
    <source>
        <dbReference type="ARBA" id="ARBA00023136"/>
    </source>
</evidence>
<evidence type="ECO:0000313" key="7">
    <source>
        <dbReference type="EMBL" id="MBU3852163.1"/>
    </source>
</evidence>
<reference evidence="7" key="1">
    <citation type="journal article" date="2021" name="PeerJ">
        <title>Extensive microbial diversity within the chicken gut microbiome revealed by metagenomics and culture.</title>
        <authorList>
            <person name="Gilroy R."/>
            <person name="Ravi A."/>
            <person name="Getino M."/>
            <person name="Pursley I."/>
            <person name="Horton D.L."/>
            <person name="Alikhan N.F."/>
            <person name="Baker D."/>
            <person name="Gharbi K."/>
            <person name="Hall N."/>
            <person name="Watson M."/>
            <person name="Adriaenssens E.M."/>
            <person name="Foster-Nyarko E."/>
            <person name="Jarju S."/>
            <person name="Secka A."/>
            <person name="Antonio M."/>
            <person name="Oren A."/>
            <person name="Chaudhuri R.R."/>
            <person name="La Ragione R."/>
            <person name="Hildebrand F."/>
            <person name="Pallen M.J."/>
        </authorList>
    </citation>
    <scope>NUCLEOTIDE SEQUENCE</scope>
    <source>
        <strain evidence="7">F6-6636</strain>
    </source>
</reference>
<dbReference type="Pfam" id="PF02361">
    <property type="entry name" value="CbiQ"/>
    <property type="match status" value="1"/>
</dbReference>
<keyword evidence="5 6" id="KW-0472">Membrane</keyword>
<evidence type="ECO:0000256" key="6">
    <source>
        <dbReference type="SAM" id="Phobius"/>
    </source>
</evidence>
<dbReference type="InterPro" id="IPR051611">
    <property type="entry name" value="ECF_transporter_component"/>
</dbReference>
<dbReference type="InterPro" id="IPR003339">
    <property type="entry name" value="ABC/ECF_trnsptr_transmembrane"/>
</dbReference>
<dbReference type="EMBL" id="JAHLFS010000064">
    <property type="protein sequence ID" value="MBU3852163.1"/>
    <property type="molecule type" value="Genomic_DNA"/>
</dbReference>
<evidence type="ECO:0000313" key="8">
    <source>
        <dbReference type="Proteomes" id="UP000777303"/>
    </source>
</evidence>
<evidence type="ECO:0000256" key="3">
    <source>
        <dbReference type="ARBA" id="ARBA00022692"/>
    </source>
</evidence>
<comment type="caution">
    <text evidence="7">The sequence shown here is derived from an EMBL/GenBank/DDBJ whole genome shotgun (WGS) entry which is preliminary data.</text>
</comment>
<dbReference type="Proteomes" id="UP000777303">
    <property type="component" value="Unassembled WGS sequence"/>
</dbReference>
<name>A0A948TK76_9LACO</name>
<feature type="transmembrane region" description="Helical" evidence="6">
    <location>
        <begin position="52"/>
        <end position="78"/>
    </location>
</feature>
<protein>
    <submittedName>
        <fullName evidence="7">Energy-coupling factor transporter transmembrane protein EcfT</fullName>
    </submittedName>
</protein>
<accession>A0A948TK76</accession>
<reference evidence="7" key="2">
    <citation type="submission" date="2021-04" db="EMBL/GenBank/DDBJ databases">
        <authorList>
            <person name="Gilroy R."/>
        </authorList>
    </citation>
    <scope>NUCLEOTIDE SEQUENCE</scope>
    <source>
        <strain evidence="7">F6-6636</strain>
    </source>
</reference>
<keyword evidence="2" id="KW-1003">Cell membrane</keyword>
<dbReference type="CDD" id="cd16914">
    <property type="entry name" value="EcfT"/>
    <property type="match status" value="1"/>
</dbReference>
<comment type="subcellular location">
    <subcellularLocation>
        <location evidence="1">Membrane</location>
        <topology evidence="1">Multi-pass membrane protein</topology>
    </subcellularLocation>
</comment>
<proteinExistence type="predicted"/>
<evidence type="ECO:0000256" key="2">
    <source>
        <dbReference type="ARBA" id="ARBA00022475"/>
    </source>
</evidence>